<evidence type="ECO:0000256" key="1">
    <source>
        <dbReference type="SAM" id="MobiDB-lite"/>
    </source>
</evidence>
<gene>
    <name evidence="2" type="ORF">EVA_21538</name>
</gene>
<dbReference type="EMBL" id="AMCI01008884">
    <property type="protein sequence ID" value="EJW90360.1"/>
    <property type="molecule type" value="Genomic_DNA"/>
</dbReference>
<feature type="region of interest" description="Disordered" evidence="1">
    <location>
        <begin position="8"/>
        <end position="30"/>
    </location>
</feature>
<organism evidence="2">
    <name type="scientific">gut metagenome</name>
    <dbReference type="NCBI Taxonomy" id="749906"/>
    <lineage>
        <taxon>unclassified sequences</taxon>
        <taxon>metagenomes</taxon>
        <taxon>organismal metagenomes</taxon>
    </lineage>
</organism>
<feature type="non-terminal residue" evidence="2">
    <location>
        <position position="1"/>
    </location>
</feature>
<sequence length="41" mass="4582">QQAIHFIQESQQEAVTDEKQTIAAESSTSSLDSEIKIDIDF</sequence>
<name>J9BS09_9ZZZZ</name>
<accession>J9BS09</accession>
<reference evidence="2" key="1">
    <citation type="journal article" date="2012" name="PLoS ONE">
        <title>Gene sets for utilization of primary and secondary nutrition supplies in the distal gut of endangered iberian lynx.</title>
        <authorList>
            <person name="Alcaide M."/>
            <person name="Messina E."/>
            <person name="Richter M."/>
            <person name="Bargiela R."/>
            <person name="Peplies J."/>
            <person name="Huws S.A."/>
            <person name="Newbold C.J."/>
            <person name="Golyshin P.N."/>
            <person name="Simon M.A."/>
            <person name="Lopez G."/>
            <person name="Yakimov M.M."/>
            <person name="Ferrer M."/>
        </authorList>
    </citation>
    <scope>NUCLEOTIDE SEQUENCE</scope>
</reference>
<evidence type="ECO:0000313" key="2">
    <source>
        <dbReference type="EMBL" id="EJW90360.1"/>
    </source>
</evidence>
<comment type="caution">
    <text evidence="2">The sequence shown here is derived from an EMBL/GenBank/DDBJ whole genome shotgun (WGS) entry which is preliminary data.</text>
</comment>
<dbReference type="AlphaFoldDB" id="J9BS09"/>
<proteinExistence type="predicted"/>
<protein>
    <submittedName>
        <fullName evidence="2">Uncharacterized protein</fullName>
    </submittedName>
</protein>